<accession>A0ABQ4UUP2</accession>
<reference evidence="2" key="1">
    <citation type="journal article" date="2021" name="Front. Microbiol.">
        <title>Comprehensive Comparative Genomics and Phenotyping of Methylobacterium Species.</title>
        <authorList>
            <person name="Alessa O."/>
            <person name="Ogura Y."/>
            <person name="Fujitani Y."/>
            <person name="Takami H."/>
            <person name="Hayashi T."/>
            <person name="Sahin N."/>
            <person name="Tani A."/>
        </authorList>
    </citation>
    <scope>NUCLEOTIDE SEQUENCE</scope>
    <source>
        <strain evidence="2">DSM 14458</strain>
    </source>
</reference>
<name>A0ABQ4UUP2_9HYPH</name>
<evidence type="ECO:0000256" key="1">
    <source>
        <dbReference type="SAM" id="Phobius"/>
    </source>
</evidence>
<sequence>MKTADKFFMAFVIGVMVIGLGIVALFLSTGPTANQVRAIDGPAEPVTPPGRKP</sequence>
<dbReference type="EMBL" id="BPRE01000003">
    <property type="protein sequence ID" value="GJE74717.1"/>
    <property type="molecule type" value="Genomic_DNA"/>
</dbReference>
<organism evidence="2 3">
    <name type="scientific">Methylorubrum suomiense</name>
    <dbReference type="NCBI Taxonomy" id="144191"/>
    <lineage>
        <taxon>Bacteria</taxon>
        <taxon>Pseudomonadati</taxon>
        <taxon>Pseudomonadota</taxon>
        <taxon>Alphaproteobacteria</taxon>
        <taxon>Hyphomicrobiales</taxon>
        <taxon>Methylobacteriaceae</taxon>
        <taxon>Methylorubrum</taxon>
    </lineage>
</organism>
<proteinExistence type="predicted"/>
<feature type="transmembrane region" description="Helical" evidence="1">
    <location>
        <begin position="7"/>
        <end position="27"/>
    </location>
</feature>
<dbReference type="Proteomes" id="UP001055093">
    <property type="component" value="Unassembled WGS sequence"/>
</dbReference>
<keyword evidence="1" id="KW-0472">Membrane</keyword>
<keyword evidence="3" id="KW-1185">Reference proteome</keyword>
<evidence type="ECO:0000313" key="3">
    <source>
        <dbReference type="Proteomes" id="UP001055093"/>
    </source>
</evidence>
<gene>
    <name evidence="2" type="ORF">BGCPKDLD_1290</name>
</gene>
<evidence type="ECO:0000313" key="2">
    <source>
        <dbReference type="EMBL" id="GJE74717.1"/>
    </source>
</evidence>
<protein>
    <submittedName>
        <fullName evidence="2">Uncharacterized protein</fullName>
    </submittedName>
</protein>
<comment type="caution">
    <text evidence="2">The sequence shown here is derived from an EMBL/GenBank/DDBJ whole genome shotgun (WGS) entry which is preliminary data.</text>
</comment>
<keyword evidence="1" id="KW-0812">Transmembrane</keyword>
<reference evidence="2" key="2">
    <citation type="submission" date="2021-08" db="EMBL/GenBank/DDBJ databases">
        <authorList>
            <person name="Tani A."/>
            <person name="Ola A."/>
            <person name="Ogura Y."/>
            <person name="Katsura K."/>
            <person name="Hayashi T."/>
        </authorList>
    </citation>
    <scope>NUCLEOTIDE SEQUENCE</scope>
    <source>
        <strain evidence="2">DSM 14458</strain>
    </source>
</reference>
<keyword evidence="1" id="KW-1133">Transmembrane helix</keyword>
<dbReference type="RefSeq" id="WP_238307764.1">
    <property type="nucleotide sequence ID" value="NZ_BPRE01000003.1"/>
</dbReference>